<evidence type="ECO:0000313" key="1">
    <source>
        <dbReference type="EMBL" id="PFX19441.1"/>
    </source>
</evidence>
<dbReference type="PANTHER" id="PTHR22605">
    <property type="entry name" value="RZ-TYPE DOMAIN-CONTAINING PROTEIN"/>
    <property type="match status" value="1"/>
</dbReference>
<organism evidence="1 2">
    <name type="scientific">Stylophora pistillata</name>
    <name type="common">Smooth cauliflower coral</name>
    <dbReference type="NCBI Taxonomy" id="50429"/>
    <lineage>
        <taxon>Eukaryota</taxon>
        <taxon>Metazoa</taxon>
        <taxon>Cnidaria</taxon>
        <taxon>Anthozoa</taxon>
        <taxon>Hexacorallia</taxon>
        <taxon>Scleractinia</taxon>
        <taxon>Astrocoeniina</taxon>
        <taxon>Pocilloporidae</taxon>
        <taxon>Stylophora</taxon>
    </lineage>
</organism>
<sequence length="1958" mass="221570">MARENQDKNIDTVLFFDEANTTEALTMIKEVMVDRRINGRPIGQGLERLQFIAACNPYRRHTDDMIHKLESAGLGYHVKADESEDRLGHIPLRHLVYRVHALPGSMRPLIWDFGQLKPDVERLYTNQIVSRYDSITPLTRALVLAIGVCYHAKLQERRKQYRIVVARSFKAPCLLPGGHKQILREISSCQKAVLSELELGPNIARNTALSENVFMMVVCIELRIPLFVVGKPGSSKSLAKTVVADNMQGDAARSPLFKTFKQVHMASYQCSPLSTPEGIVATFKQCSKLQEGKNPDKFVSVVVLDEVGLAEDSPLMPLKTLHPLLEDGVTSADDVIETDEKPQRVAFIGISNWALDPAKMNRGIMLSRGVPSEGELIDSAVGICSTDEVVKALIFPLISPLAAGYAQLYKEQKTFSTLKNCGKEEFFGLRDFYSLIKMVYAIAAKSRQRPRWHELEHAIKRNFGGLIEGDPVEIFKRYYTGKDDDYVAETSTTIRLIEASLGREDVADRANFSENRYLLILTENYAALPIMQQHLLRTADDAVVIFGSSFPNDQEYTQTNLVHLSNQRPRNTAFSHHSTAIDTCSRSLTVTSVNVGEYWNPRVNGSTVKRTYQLVIQICRNINRIKVCMETGRTVILLNLESLYESLYDALNQYYVYFGGQKYVDLGLGTHRVKCRVDDGFKLIVIAEKDVVYNNFPIPLINRLEKHFLVTLTSLTLDQKDLVQKMRTWAGEFAEVSDEGRRGRDFSIGDAFVGFHEDTIPSIVMQVCNEIEREDHSSEIDDTEDTWEMKVLRRSQMMLLEMATPDAIARLPHTALERRAPHIWNVYFKEQQHSSLAAFMSHVLNLEDSLLDEKRQEGLLIQITTHSRLLSTNDLGDICIQTGFLRSTVDFMTLQQFQTEQQFRALVRTFFEHLGGECPGILLVQCDSGDENFNLIASARHILLEERTNASEMLNLSSLEAVHIVLIVQLPRIAGGCRNFVGFQGGKWMSAHIDELRPPGKHTPSIEQLIDRPISELFSGDLNGEYDVTQVVTVAVKLLRNCVQAAACRIDSETESAERSTHRIELLLDLLPDDHESQEDRESFASVVVQRIYHLLKERELTAANPQRWLQSEALSGTGVQEWGTFRKALLQRVFSVVVPILAEIIALSDRDCNLDLVKNDNTWVSKLWLRILADRIISDLSYNDMISPGTNSVRERVQVIGSGAGGHRFSCRFPFSFIIKQRVEKLLKDASSVTAHSSATLLDSLREWIGNSQLGPPLDELRRLNSAGLQYLMDFAHMAYKPSSNMELELVCETILSSARELGTLEDEDGEESIDIALVHVAHSRIQHRLKCFETLVKANPDVVQRLREALMGNEPEVLLDVIALHICLEALEPSREMLLSPETRRTWCDQVLSIRPAVDDMIRKERFGPVTEKCSNYGERSTVMLGYCRSMWQRTGAVRLFVEHVTLFAEKDQDVNCENVIRLWKVLGDESDFSSLRSLQATEKFLINYSEDVKQRTSEETASELRRRCNAFFMELVSIFCFGDSVSKDLEHEAISLLMRYVIGHQSSQTKDFSPFPDYCIDPTPVVRSFLLQQLLRSSAKLTKLVKEHLRVFLQGARDLKPEPSHVKEVCFLCVQCMEDILISRYQAKVADSKLTVKLKHAKKTCEESFTALSASDEDSAEMSALSLDGVAKGRYVLSLVVELLYKLFIEGDSSYKDFDAKREVMLLLESARKLCMEVSSTTPQLYLLKQLVRRYGLDCVRTLGEYEELAWILPPEARQQEEDVIQDRFIVHGDHYRTIREGLAKTVITENIQDIVTAITETRLQDVSKNVLLLLVIYREITMSNVSPVQTQNLSQEVRVKLDDFVRSGGHLHETARPFAKELLENKQGGNLRELHIYNGKSAQEHALAEIVIHTVVALQCIGAGSLAQPLYALMTDPSIMKNSFLPTMPEDNYIECMKAIAETMSGTGWVGEWY</sequence>
<dbReference type="PANTHER" id="PTHR22605:SF16">
    <property type="entry name" value="E3 UBIQUITIN-PROTEIN LIGASE RNF213"/>
    <property type="match status" value="1"/>
</dbReference>
<dbReference type="OrthoDB" id="2423195at2759"/>
<dbReference type="GO" id="GO:0004842">
    <property type="term" value="F:ubiquitin-protein transferase activity"/>
    <property type="evidence" value="ECO:0007669"/>
    <property type="project" value="InterPro"/>
</dbReference>
<dbReference type="InterPro" id="IPR027417">
    <property type="entry name" value="P-loop_NTPase"/>
</dbReference>
<proteinExistence type="predicted"/>
<protein>
    <submittedName>
        <fullName evidence="1">E3 ubiquitin-protein ligase RNF213</fullName>
    </submittedName>
</protein>
<dbReference type="InterPro" id="IPR031248">
    <property type="entry name" value="RNF213"/>
</dbReference>
<dbReference type="Proteomes" id="UP000225706">
    <property type="component" value="Unassembled WGS sequence"/>
</dbReference>
<comment type="caution">
    <text evidence="1">The sequence shown here is derived from an EMBL/GenBank/DDBJ whole genome shotgun (WGS) entry which is preliminary data.</text>
</comment>
<dbReference type="GO" id="GO:0016887">
    <property type="term" value="F:ATP hydrolysis activity"/>
    <property type="evidence" value="ECO:0007669"/>
    <property type="project" value="InterPro"/>
</dbReference>
<feature type="non-terminal residue" evidence="1">
    <location>
        <position position="1958"/>
    </location>
</feature>
<evidence type="ECO:0000313" key="2">
    <source>
        <dbReference type="Proteomes" id="UP000225706"/>
    </source>
</evidence>
<gene>
    <name evidence="1" type="primary">Rnf213</name>
    <name evidence="1" type="ORF">AWC38_SpisGene16144</name>
</gene>
<accession>A0A2B4RPB0</accession>
<dbReference type="SUPFAM" id="SSF52540">
    <property type="entry name" value="P-loop containing nucleoside triphosphate hydrolases"/>
    <property type="match status" value="1"/>
</dbReference>
<reference evidence="2" key="1">
    <citation type="journal article" date="2017" name="bioRxiv">
        <title>Comparative analysis of the genomes of Stylophora pistillata and Acropora digitifera provides evidence for extensive differences between species of corals.</title>
        <authorList>
            <person name="Voolstra C.R."/>
            <person name="Li Y."/>
            <person name="Liew Y.J."/>
            <person name="Baumgarten S."/>
            <person name="Zoccola D."/>
            <person name="Flot J.-F."/>
            <person name="Tambutte S."/>
            <person name="Allemand D."/>
            <person name="Aranda M."/>
        </authorList>
    </citation>
    <scope>NUCLEOTIDE SEQUENCE [LARGE SCALE GENOMIC DNA]</scope>
</reference>
<name>A0A2B4RPB0_STYPI</name>
<dbReference type="FunFam" id="3.40.50.300:FF:000491">
    <property type="entry name" value="E3 ubiquitin-protein ligase RNF213"/>
    <property type="match status" value="1"/>
</dbReference>
<dbReference type="EMBL" id="LSMT01000360">
    <property type="protein sequence ID" value="PFX19441.1"/>
    <property type="molecule type" value="Genomic_DNA"/>
</dbReference>
<keyword evidence="2" id="KW-1185">Reference proteome</keyword>
<dbReference type="Gene3D" id="3.40.50.300">
    <property type="entry name" value="P-loop containing nucleotide triphosphate hydrolases"/>
    <property type="match status" value="1"/>
</dbReference>